<dbReference type="GO" id="GO:0005829">
    <property type="term" value="C:cytosol"/>
    <property type="evidence" value="ECO:0007669"/>
    <property type="project" value="TreeGrafter"/>
</dbReference>
<dbReference type="HAMAP" id="MF_02004">
    <property type="entry name" value="Val_tRNA_synth_type1"/>
    <property type="match status" value="1"/>
</dbReference>
<evidence type="ECO:0000259" key="14">
    <source>
        <dbReference type="Pfam" id="PF08264"/>
    </source>
</evidence>
<keyword evidence="9 12" id="KW-0030">Aminoacyl-tRNA synthetase</keyword>
<accession>A0A7G9GL07</accession>
<evidence type="ECO:0000259" key="13">
    <source>
        <dbReference type="Pfam" id="PF00133"/>
    </source>
</evidence>
<dbReference type="AlphaFoldDB" id="A0A7G9GL07"/>
<keyword evidence="7 12" id="KW-0648">Protein biosynthesis</keyword>
<dbReference type="SUPFAM" id="SSF47323">
    <property type="entry name" value="Anticodon-binding domain of a subclass of class I aminoacyl-tRNA synthetases"/>
    <property type="match status" value="1"/>
</dbReference>
<dbReference type="InterPro" id="IPR019499">
    <property type="entry name" value="Val-tRNA_synth_tRNA-bd"/>
</dbReference>
<dbReference type="Proteomes" id="UP000515856">
    <property type="component" value="Chromosome"/>
</dbReference>
<dbReference type="FunFam" id="3.40.50.620:FF:000098">
    <property type="entry name" value="Valine--tRNA ligase"/>
    <property type="match status" value="1"/>
</dbReference>
<feature type="domain" description="Valyl-tRNA synthetase tRNA-binding arm" evidence="15">
    <location>
        <begin position="805"/>
        <end position="870"/>
    </location>
</feature>
<feature type="coiled-coil region" evidence="12">
    <location>
        <begin position="803"/>
        <end position="872"/>
    </location>
</feature>
<dbReference type="InterPro" id="IPR014729">
    <property type="entry name" value="Rossmann-like_a/b/a_fold"/>
</dbReference>
<dbReference type="CDD" id="cd07962">
    <property type="entry name" value="Anticodon_Ia_Val"/>
    <property type="match status" value="1"/>
</dbReference>
<dbReference type="GO" id="GO:0006438">
    <property type="term" value="P:valyl-tRNA aminoacylation"/>
    <property type="evidence" value="ECO:0007669"/>
    <property type="project" value="UniProtKB-UniRule"/>
</dbReference>
<dbReference type="SUPFAM" id="SSF50677">
    <property type="entry name" value="ValRS/IleRS/LeuRS editing domain"/>
    <property type="match status" value="1"/>
</dbReference>
<dbReference type="Gene3D" id="1.10.730.10">
    <property type="entry name" value="Isoleucyl-tRNA Synthetase, Domain 1"/>
    <property type="match status" value="1"/>
</dbReference>
<dbReference type="PRINTS" id="PR00986">
    <property type="entry name" value="TRNASYNTHVAL"/>
</dbReference>
<dbReference type="InterPro" id="IPR009008">
    <property type="entry name" value="Val/Leu/Ile-tRNA-synth_edit"/>
</dbReference>
<evidence type="ECO:0000256" key="10">
    <source>
        <dbReference type="ARBA" id="ARBA00047552"/>
    </source>
</evidence>
<dbReference type="InterPro" id="IPR002303">
    <property type="entry name" value="Valyl-tRNA_ligase"/>
</dbReference>
<dbReference type="PANTHER" id="PTHR11946">
    <property type="entry name" value="VALYL-TRNA SYNTHETASES"/>
    <property type="match status" value="1"/>
</dbReference>
<evidence type="ECO:0000256" key="5">
    <source>
        <dbReference type="ARBA" id="ARBA00022741"/>
    </source>
</evidence>
<dbReference type="GO" id="GO:0002161">
    <property type="term" value="F:aminoacyl-tRNA deacylase activity"/>
    <property type="evidence" value="ECO:0007669"/>
    <property type="project" value="InterPro"/>
</dbReference>
<evidence type="ECO:0000256" key="7">
    <source>
        <dbReference type="ARBA" id="ARBA00022917"/>
    </source>
</evidence>
<keyword evidence="4 12" id="KW-0436">Ligase</keyword>
<evidence type="ECO:0000313" key="16">
    <source>
        <dbReference type="EMBL" id="QNM11489.1"/>
    </source>
</evidence>
<comment type="similarity">
    <text evidence="11 12">Belongs to the class-I aminoacyl-tRNA synthetase family. ValS type 1 subfamily.</text>
</comment>
<dbReference type="FunFam" id="1.10.730.10:FF:000014">
    <property type="entry name" value="Valine--tRNA ligase"/>
    <property type="match status" value="1"/>
</dbReference>
<dbReference type="InterPro" id="IPR033705">
    <property type="entry name" value="Anticodon_Ia_Val"/>
</dbReference>
<keyword evidence="17" id="KW-1185">Reference proteome</keyword>
<dbReference type="GO" id="GO:0004832">
    <property type="term" value="F:valine-tRNA ligase activity"/>
    <property type="evidence" value="ECO:0007669"/>
    <property type="project" value="UniProtKB-UniRule"/>
</dbReference>
<feature type="domain" description="Aminoacyl-tRNA synthetase class Ia" evidence="13">
    <location>
        <begin position="18"/>
        <end position="560"/>
    </location>
</feature>
<comment type="catalytic activity">
    <reaction evidence="10 12">
        <text>tRNA(Val) + L-valine + ATP = L-valyl-tRNA(Val) + AMP + diphosphate</text>
        <dbReference type="Rhea" id="RHEA:10704"/>
        <dbReference type="Rhea" id="RHEA-COMP:9672"/>
        <dbReference type="Rhea" id="RHEA-COMP:9708"/>
        <dbReference type="ChEBI" id="CHEBI:30616"/>
        <dbReference type="ChEBI" id="CHEBI:33019"/>
        <dbReference type="ChEBI" id="CHEBI:57762"/>
        <dbReference type="ChEBI" id="CHEBI:78442"/>
        <dbReference type="ChEBI" id="CHEBI:78537"/>
        <dbReference type="ChEBI" id="CHEBI:456215"/>
        <dbReference type="EC" id="6.1.1.9"/>
    </reaction>
</comment>
<comment type="domain">
    <text evidence="12">The C-terminal coiled-coil domain is crucial for aminoacylation activity.</text>
</comment>
<dbReference type="Pfam" id="PF00133">
    <property type="entry name" value="tRNA-synt_1"/>
    <property type="match status" value="1"/>
</dbReference>
<comment type="subunit">
    <text evidence="2 12">Monomer.</text>
</comment>
<comment type="function">
    <text evidence="12">Catalyzes the attachment of valine to tRNA(Val). As ValRS can inadvertently accommodate and process structurally similar amino acids such as threonine, to avoid such errors, it has a 'posttransfer' editing activity that hydrolyzes mischarged Thr-tRNA(Val) in a tRNA-dependent manner.</text>
</comment>
<evidence type="ECO:0000256" key="1">
    <source>
        <dbReference type="ARBA" id="ARBA00004496"/>
    </source>
</evidence>
<dbReference type="NCBIfam" id="NF004349">
    <property type="entry name" value="PRK05729.1"/>
    <property type="match status" value="1"/>
</dbReference>
<dbReference type="EMBL" id="CP060636">
    <property type="protein sequence ID" value="QNM11489.1"/>
    <property type="molecule type" value="Genomic_DNA"/>
</dbReference>
<dbReference type="Pfam" id="PF10458">
    <property type="entry name" value="Val_tRNA-synt_C"/>
    <property type="match status" value="1"/>
</dbReference>
<evidence type="ECO:0000256" key="11">
    <source>
        <dbReference type="ARBA" id="ARBA00060830"/>
    </source>
</evidence>
<dbReference type="FunFam" id="1.10.287.380:FF:000001">
    <property type="entry name" value="Valine--tRNA ligase"/>
    <property type="match status" value="1"/>
</dbReference>
<protein>
    <recommendedName>
        <fullName evidence="12">Valine--tRNA ligase</fullName>
        <ecNumber evidence="12">6.1.1.9</ecNumber>
    </recommendedName>
    <alternativeName>
        <fullName evidence="12">Valyl-tRNA synthetase</fullName>
        <shortName evidence="12">ValRS</shortName>
    </alternativeName>
</protein>
<evidence type="ECO:0000256" key="9">
    <source>
        <dbReference type="ARBA" id="ARBA00023146"/>
    </source>
</evidence>
<gene>
    <name evidence="12" type="primary">valS</name>
    <name evidence="16" type="ORF">H9Q80_14720</name>
</gene>
<evidence type="ECO:0000313" key="17">
    <source>
        <dbReference type="Proteomes" id="UP000515856"/>
    </source>
</evidence>
<feature type="short sequence motif" description="'HIGH' region" evidence="12">
    <location>
        <begin position="45"/>
        <end position="55"/>
    </location>
</feature>
<dbReference type="InterPro" id="IPR013155">
    <property type="entry name" value="M/V/L/I-tRNA-synth_anticd-bd"/>
</dbReference>
<dbReference type="NCBIfam" id="TIGR00422">
    <property type="entry name" value="valS"/>
    <property type="match status" value="1"/>
</dbReference>
<sequence length="873" mass="101186">MKKELDPKYDHLKVEQEHYKTWIDKGYFTAGDKSKDPFCIVIPPPNVTGKLHLGHAWDTTLQDIVARYKRMQGYDMLWLPGMDHAGIATQAKVDERLKNEGISRYDIGREKFLDRAWEWKEEYASTIRKQWAKMGLSLDYTRERFTLDEGLSEAVRKVFVDLYNDGLIYQGERIINWDPQAKTALSNIEVIHKEIEGAMYYFNYKVVETGANLVIATTRPETMFADQAIFVHPEDERYKDIVGMHVINPANGEELPIMADDYIDMSFGTAVMKCTPAHDPNDFALAKKYGLKMPICMNPDGTMNEMAHKYAGMDRFACRKALVEDFEKAGVVDHIEKHMHQVGHSERTGVIVEPYLSKQWFVKMKPLAEDVLKNQEDENQKIHFYPVRFEKTFHQWLENIEDWCISRQLWWGHRIPAWYHKETGEIYVGMEDPKDIENWTQDEDVLDTWFSSALWPFSTLGWPNETDDLNRYFPNDLLVTGYDIIFFWVARMAFQTRYCMHNRPFKDVLIHGLVRDSQGRKMSKSLGNGIDPMDVIEKYGVDALRFFLTTNSTPGQDLRFIDTKVEASWNFINKIWNASRFTMMQVGDMTLEEVDLSNVNIIDKWILTRFNEVLENVTNNMDKYEFALVGNELYSFIWDDFCSWYIELSKAGLQSDDAQAVTAAKSTLITVLSGIIRMLEPFMPFVSEEIYLSMPHAYESINKEAWPEKAEITMSEEEMASVKQLITMIEAVRAIKVDYNLKPSMDINVMIKDEKETLMKPDAKINAILQKMCHASWTAQESSEEMVTRPILNGTLSVPLASIINVEEEIEKLSKELKRLTGEIKRGEGMLSNPNFVNKAPEAKVNAEKEKLEGYRSQYAIVEKQLEEMKKKA</sequence>
<evidence type="ECO:0000256" key="6">
    <source>
        <dbReference type="ARBA" id="ARBA00022840"/>
    </source>
</evidence>
<dbReference type="KEGG" id="ehn:H9Q80_14720"/>
<keyword evidence="3 12" id="KW-0963">Cytoplasm</keyword>
<dbReference type="InterPro" id="IPR010978">
    <property type="entry name" value="tRNA-bd_arm"/>
</dbReference>
<keyword evidence="5 12" id="KW-0547">Nucleotide-binding</keyword>
<feature type="binding site" evidence="12">
    <location>
        <position position="524"/>
    </location>
    <ligand>
        <name>ATP</name>
        <dbReference type="ChEBI" id="CHEBI:30616"/>
    </ligand>
</feature>
<keyword evidence="8 12" id="KW-0175">Coiled coil</keyword>
<evidence type="ECO:0000256" key="12">
    <source>
        <dbReference type="HAMAP-Rule" id="MF_02004"/>
    </source>
</evidence>
<dbReference type="PROSITE" id="PS00178">
    <property type="entry name" value="AA_TRNA_LIGASE_I"/>
    <property type="match status" value="1"/>
</dbReference>
<comment type="domain">
    <text evidence="12">ValRS has two distinct active sites: one for aminoacylation and one for editing. The misactivated threonine is translocated from the active site to the editing site.</text>
</comment>
<dbReference type="InterPro" id="IPR001412">
    <property type="entry name" value="aa-tRNA-synth_I_CS"/>
</dbReference>
<evidence type="ECO:0000256" key="8">
    <source>
        <dbReference type="ARBA" id="ARBA00023054"/>
    </source>
</evidence>
<keyword evidence="6 12" id="KW-0067">ATP-binding</keyword>
<dbReference type="InterPro" id="IPR002300">
    <property type="entry name" value="aa-tRNA-synth_Ia"/>
</dbReference>
<organism evidence="16 17">
    <name type="scientific">[Eubacterium] hominis</name>
    <dbReference type="NCBI Taxonomy" id="2764325"/>
    <lineage>
        <taxon>Bacteria</taxon>
        <taxon>Bacillati</taxon>
        <taxon>Bacillota</taxon>
        <taxon>Erysipelotrichia</taxon>
        <taxon>Erysipelotrichales</taxon>
        <taxon>Erysipelotrichaceae</taxon>
        <taxon>Amedibacillus</taxon>
    </lineage>
</organism>
<reference evidence="16 17" key="1">
    <citation type="submission" date="2020-08" db="EMBL/GenBank/DDBJ databases">
        <authorList>
            <person name="Liu C."/>
            <person name="Sun Q."/>
        </authorList>
    </citation>
    <scope>NUCLEOTIDE SEQUENCE [LARGE SCALE GENOMIC DNA]</scope>
    <source>
        <strain evidence="16 17">NSJ-61</strain>
    </source>
</reference>
<feature type="domain" description="Methionyl/Valyl/Leucyl/Isoleucyl-tRNA synthetase anticodon-binding" evidence="14">
    <location>
        <begin position="603"/>
        <end position="750"/>
    </location>
</feature>
<evidence type="ECO:0000256" key="2">
    <source>
        <dbReference type="ARBA" id="ARBA00011245"/>
    </source>
</evidence>
<evidence type="ECO:0000259" key="15">
    <source>
        <dbReference type="Pfam" id="PF10458"/>
    </source>
</evidence>
<proteinExistence type="inferred from homology"/>
<dbReference type="Gene3D" id="3.40.50.620">
    <property type="entry name" value="HUPs"/>
    <property type="match status" value="2"/>
</dbReference>
<dbReference type="Pfam" id="PF08264">
    <property type="entry name" value="Anticodon_1"/>
    <property type="match status" value="1"/>
</dbReference>
<dbReference type="PANTHER" id="PTHR11946:SF93">
    <property type="entry name" value="VALINE--TRNA LIGASE, CHLOROPLASTIC_MITOCHONDRIAL 2"/>
    <property type="match status" value="1"/>
</dbReference>
<dbReference type="FunFam" id="3.40.50.620:FF:000032">
    <property type="entry name" value="Valine--tRNA ligase"/>
    <property type="match status" value="1"/>
</dbReference>
<dbReference type="RefSeq" id="WP_117454089.1">
    <property type="nucleotide sequence ID" value="NZ_CP060636.1"/>
</dbReference>
<evidence type="ECO:0000256" key="3">
    <source>
        <dbReference type="ARBA" id="ARBA00022490"/>
    </source>
</evidence>
<dbReference type="CDD" id="cd00817">
    <property type="entry name" value="ValRS_core"/>
    <property type="match status" value="1"/>
</dbReference>
<dbReference type="GO" id="GO:0005524">
    <property type="term" value="F:ATP binding"/>
    <property type="evidence" value="ECO:0007669"/>
    <property type="project" value="UniProtKB-UniRule"/>
</dbReference>
<dbReference type="SUPFAM" id="SSF46589">
    <property type="entry name" value="tRNA-binding arm"/>
    <property type="match status" value="1"/>
</dbReference>
<dbReference type="Gene3D" id="1.10.287.380">
    <property type="entry name" value="Valyl-tRNA synthetase, C-terminal domain"/>
    <property type="match status" value="1"/>
</dbReference>
<feature type="short sequence motif" description="'KMSKS' region" evidence="12">
    <location>
        <begin position="521"/>
        <end position="525"/>
    </location>
</feature>
<dbReference type="EC" id="6.1.1.9" evidence="12"/>
<comment type="subcellular location">
    <subcellularLocation>
        <location evidence="1 12">Cytoplasm</location>
    </subcellularLocation>
</comment>
<dbReference type="SUPFAM" id="SSF52374">
    <property type="entry name" value="Nucleotidylyl transferase"/>
    <property type="match status" value="1"/>
</dbReference>
<dbReference type="InterPro" id="IPR009080">
    <property type="entry name" value="tRNAsynth_Ia_anticodon-bd"/>
</dbReference>
<name>A0A7G9GL07_9FIRM</name>
<evidence type="ECO:0000256" key="4">
    <source>
        <dbReference type="ARBA" id="ARBA00022598"/>
    </source>
</evidence>
<dbReference type="InterPro" id="IPR037118">
    <property type="entry name" value="Val-tRNA_synth_C_sf"/>
</dbReference>